<reference evidence="3" key="2">
    <citation type="submission" date="2021-04" db="EMBL/GenBank/DDBJ databases">
        <authorList>
            <person name="Gilroy R."/>
        </authorList>
    </citation>
    <scope>NUCLEOTIDE SEQUENCE</scope>
    <source>
        <strain evidence="3">1719</strain>
    </source>
</reference>
<name>A0A9D2AXR6_9SPHI</name>
<dbReference type="Proteomes" id="UP000824156">
    <property type="component" value="Unassembled WGS sequence"/>
</dbReference>
<dbReference type="AlphaFoldDB" id="A0A9D2AXR6"/>
<dbReference type="GO" id="GO:0004222">
    <property type="term" value="F:metalloendopeptidase activity"/>
    <property type="evidence" value="ECO:0007669"/>
    <property type="project" value="InterPro"/>
</dbReference>
<evidence type="ECO:0000259" key="2">
    <source>
        <dbReference type="Pfam" id="PF05649"/>
    </source>
</evidence>
<evidence type="ECO:0000313" key="3">
    <source>
        <dbReference type="EMBL" id="HIX53815.1"/>
    </source>
</evidence>
<evidence type="ECO:0000313" key="4">
    <source>
        <dbReference type="Proteomes" id="UP000824156"/>
    </source>
</evidence>
<dbReference type="InterPro" id="IPR024079">
    <property type="entry name" value="MetalloPept_cat_dom_sf"/>
</dbReference>
<gene>
    <name evidence="3" type="ORF">H9853_02215</name>
</gene>
<feature type="signal peptide" evidence="1">
    <location>
        <begin position="1"/>
        <end position="19"/>
    </location>
</feature>
<dbReference type="PANTHER" id="PTHR11733">
    <property type="entry name" value="ZINC METALLOPROTEASE FAMILY M13 NEPRILYSIN-RELATED"/>
    <property type="match status" value="1"/>
</dbReference>
<sequence>MKKLLLCLCMASSAATLHAQTDYQAIELDHMDQTIKPQDDFYNFVNGTWMKNSEIPSDKSRWGSFDMLRENTDENTLKLLTSILSEDYQKGSDTQKIADLYKSYIDLDTRNSLGV</sequence>
<feature type="non-terminal residue" evidence="3">
    <location>
        <position position="115"/>
    </location>
</feature>
<protein>
    <submittedName>
        <fullName evidence="3">M13 family metallopeptidase</fullName>
    </submittedName>
</protein>
<organism evidence="3 4">
    <name type="scientific">Candidatus Sphingobacterium stercoripullorum</name>
    <dbReference type="NCBI Taxonomy" id="2838759"/>
    <lineage>
        <taxon>Bacteria</taxon>
        <taxon>Pseudomonadati</taxon>
        <taxon>Bacteroidota</taxon>
        <taxon>Sphingobacteriia</taxon>
        <taxon>Sphingobacteriales</taxon>
        <taxon>Sphingobacteriaceae</taxon>
        <taxon>Sphingobacterium</taxon>
    </lineage>
</organism>
<accession>A0A9D2AXR6</accession>
<comment type="caution">
    <text evidence="3">The sequence shown here is derived from an EMBL/GenBank/DDBJ whole genome shotgun (WGS) entry which is preliminary data.</text>
</comment>
<proteinExistence type="predicted"/>
<dbReference type="EMBL" id="DXEZ01000062">
    <property type="protein sequence ID" value="HIX53815.1"/>
    <property type="molecule type" value="Genomic_DNA"/>
</dbReference>
<dbReference type="SUPFAM" id="SSF55486">
    <property type="entry name" value="Metalloproteases ('zincins'), catalytic domain"/>
    <property type="match status" value="1"/>
</dbReference>
<dbReference type="InterPro" id="IPR008753">
    <property type="entry name" value="Peptidase_M13_N"/>
</dbReference>
<keyword evidence="1" id="KW-0732">Signal</keyword>
<dbReference type="PROSITE" id="PS51885">
    <property type="entry name" value="NEPRILYSIN"/>
    <property type="match status" value="1"/>
</dbReference>
<dbReference type="InterPro" id="IPR000718">
    <property type="entry name" value="Peptidase_M13"/>
</dbReference>
<dbReference type="PANTHER" id="PTHR11733:SF167">
    <property type="entry name" value="FI17812P1-RELATED"/>
    <property type="match status" value="1"/>
</dbReference>
<dbReference type="Gene3D" id="3.40.390.10">
    <property type="entry name" value="Collagenase (Catalytic Domain)"/>
    <property type="match status" value="1"/>
</dbReference>
<dbReference type="GO" id="GO:0005886">
    <property type="term" value="C:plasma membrane"/>
    <property type="evidence" value="ECO:0007669"/>
    <property type="project" value="TreeGrafter"/>
</dbReference>
<evidence type="ECO:0000256" key="1">
    <source>
        <dbReference type="SAM" id="SignalP"/>
    </source>
</evidence>
<reference evidence="3" key="1">
    <citation type="journal article" date="2021" name="PeerJ">
        <title>Extensive microbial diversity within the chicken gut microbiome revealed by metagenomics and culture.</title>
        <authorList>
            <person name="Gilroy R."/>
            <person name="Ravi A."/>
            <person name="Getino M."/>
            <person name="Pursley I."/>
            <person name="Horton D.L."/>
            <person name="Alikhan N.F."/>
            <person name="Baker D."/>
            <person name="Gharbi K."/>
            <person name="Hall N."/>
            <person name="Watson M."/>
            <person name="Adriaenssens E.M."/>
            <person name="Foster-Nyarko E."/>
            <person name="Jarju S."/>
            <person name="Secka A."/>
            <person name="Antonio M."/>
            <person name="Oren A."/>
            <person name="Chaudhuri R.R."/>
            <person name="La Ragione R."/>
            <person name="Hildebrand F."/>
            <person name="Pallen M.J."/>
        </authorList>
    </citation>
    <scope>NUCLEOTIDE SEQUENCE</scope>
    <source>
        <strain evidence="3">1719</strain>
    </source>
</reference>
<dbReference type="Gene3D" id="1.10.1380.10">
    <property type="entry name" value="Neutral endopeptidase , domain2"/>
    <property type="match status" value="1"/>
</dbReference>
<feature type="chain" id="PRO_5038744930" evidence="1">
    <location>
        <begin position="20"/>
        <end position="115"/>
    </location>
</feature>
<dbReference type="InterPro" id="IPR042089">
    <property type="entry name" value="Peptidase_M13_dom_2"/>
</dbReference>
<feature type="domain" description="Peptidase M13 N-terminal" evidence="2">
    <location>
        <begin position="37"/>
        <end position="115"/>
    </location>
</feature>
<dbReference type="Pfam" id="PF05649">
    <property type="entry name" value="Peptidase_M13_N"/>
    <property type="match status" value="1"/>
</dbReference>
<dbReference type="GO" id="GO:0016485">
    <property type="term" value="P:protein processing"/>
    <property type="evidence" value="ECO:0007669"/>
    <property type="project" value="TreeGrafter"/>
</dbReference>